<dbReference type="AlphaFoldDB" id="A0A315XQU7"/>
<evidence type="ECO:0000313" key="2">
    <source>
        <dbReference type="Proteomes" id="UP000251717"/>
    </source>
</evidence>
<dbReference type="OrthoDB" id="46222at2157"/>
<accession>A0A315XQU7</accession>
<name>A0A315XQU7_9EURY</name>
<dbReference type="SUPFAM" id="SSF53756">
    <property type="entry name" value="UDP-Glycosyltransferase/glycogen phosphorylase"/>
    <property type="match status" value="1"/>
</dbReference>
<gene>
    <name evidence="1" type="ORF">MBBTH_00650</name>
</gene>
<dbReference type="Proteomes" id="UP000251717">
    <property type="component" value="Unassembled WGS sequence"/>
</dbReference>
<protein>
    <recommendedName>
        <fullName evidence="3">Glycosyl transferases group 1</fullName>
    </recommendedName>
</protein>
<organism evidence="1 2">
    <name type="scientific">Methanobrevibacter thaueri</name>
    <dbReference type="NCBI Taxonomy" id="190975"/>
    <lineage>
        <taxon>Archaea</taxon>
        <taxon>Methanobacteriati</taxon>
        <taxon>Methanobacteriota</taxon>
        <taxon>Methanomada group</taxon>
        <taxon>Methanobacteria</taxon>
        <taxon>Methanobacteriales</taxon>
        <taxon>Methanobacteriaceae</taxon>
        <taxon>Methanobrevibacter</taxon>
    </lineage>
</organism>
<keyword evidence="2" id="KW-1185">Reference proteome</keyword>
<reference evidence="1 2" key="1">
    <citation type="submission" date="2017-03" db="EMBL/GenBank/DDBJ databases">
        <title>Genome sequence of Methanobrevibacter thaueri.</title>
        <authorList>
            <person name="Poehlein A."/>
            <person name="Seedorf H."/>
            <person name="Daniel R."/>
        </authorList>
    </citation>
    <scope>NUCLEOTIDE SEQUENCE [LARGE SCALE GENOMIC DNA]</scope>
    <source>
        <strain evidence="1 2">DSM 11995</strain>
    </source>
</reference>
<dbReference type="RefSeq" id="WP_116591061.1">
    <property type="nucleotide sequence ID" value="NZ_MZGS01000006.1"/>
</dbReference>
<evidence type="ECO:0000313" key="1">
    <source>
        <dbReference type="EMBL" id="PWB88334.1"/>
    </source>
</evidence>
<evidence type="ECO:0008006" key="3">
    <source>
        <dbReference type="Google" id="ProtNLM"/>
    </source>
</evidence>
<proteinExistence type="predicted"/>
<sequence>MKEHYDELVISFLFPPSDNVSGITVAKRVIENNKMVDVLHVNDDSQGSDLNDHVHDLINDEIIIDMPCNVDWWECISKFIKKGMKAINKDYNRIYSRSWLMSNHFLASEYKFKNQPVFWTAEFSDPLIYDLSNNEKSYKQMIVDDDAYIDRLNKEIAGLNGDFPLIEHNSSAYFIAEYLVYLFADKVIFTNENQRQIMLEQFPVDVMDLVFAKSEIMAHPTLPDDYYQIKKSKLKLNDDYINIAYFGGDYYGKRHFEGLFYALESLNHKYRDKIRLHIFIKDRKLIKRLVSTLDVKDNIKVKKPLEYLEFLNATTKFDVLVVNDVHTKGSFPINPYLPSKLSDYLGSSADIWAICEDGSALSKSNVKYKSDISDYSTSCDALVQILNDNGHIDEDCSFSEDYYQKRLTSLNELFESEFRKNQKLKKQLKEKPNKRFKLF</sequence>
<comment type="caution">
    <text evidence="1">The sequence shown here is derived from an EMBL/GenBank/DDBJ whole genome shotgun (WGS) entry which is preliminary data.</text>
</comment>
<dbReference type="EMBL" id="MZGS01000006">
    <property type="protein sequence ID" value="PWB88334.1"/>
    <property type="molecule type" value="Genomic_DNA"/>
</dbReference>